<evidence type="ECO:0000313" key="12">
    <source>
        <dbReference type="Proteomes" id="UP000464954"/>
    </source>
</evidence>
<feature type="transmembrane region" description="Helical" evidence="10">
    <location>
        <begin position="133"/>
        <end position="156"/>
    </location>
</feature>
<evidence type="ECO:0000256" key="10">
    <source>
        <dbReference type="SAM" id="Phobius"/>
    </source>
</evidence>
<dbReference type="PANTHER" id="PTHR43298:SF2">
    <property type="entry name" value="FMN_FAD EXPORTER YEEO-RELATED"/>
    <property type="match status" value="1"/>
</dbReference>
<keyword evidence="5 10" id="KW-0812">Transmembrane</keyword>
<dbReference type="InterPro" id="IPR050222">
    <property type="entry name" value="MATE_MdtK"/>
</dbReference>
<feature type="transmembrane region" description="Helical" evidence="10">
    <location>
        <begin position="324"/>
        <end position="343"/>
    </location>
</feature>
<dbReference type="EMBL" id="CP047593">
    <property type="protein sequence ID" value="QHI70427.1"/>
    <property type="molecule type" value="Genomic_DNA"/>
</dbReference>
<dbReference type="RefSeq" id="WP_160629604.1">
    <property type="nucleotide sequence ID" value="NZ_CP047593.1"/>
</dbReference>
<protein>
    <recommendedName>
        <fullName evidence="9">Multidrug-efflux transporter</fullName>
    </recommendedName>
</protein>
<evidence type="ECO:0000256" key="5">
    <source>
        <dbReference type="ARBA" id="ARBA00022692"/>
    </source>
</evidence>
<organism evidence="11 12">
    <name type="scientific">Tichowtungia aerotolerans</name>
    <dbReference type="NCBI Taxonomy" id="2697043"/>
    <lineage>
        <taxon>Bacteria</taxon>
        <taxon>Pseudomonadati</taxon>
        <taxon>Kiritimatiellota</taxon>
        <taxon>Tichowtungiia</taxon>
        <taxon>Tichowtungiales</taxon>
        <taxon>Tichowtungiaceae</taxon>
        <taxon>Tichowtungia</taxon>
    </lineage>
</organism>
<dbReference type="GO" id="GO:0005886">
    <property type="term" value="C:plasma membrane"/>
    <property type="evidence" value="ECO:0007669"/>
    <property type="project" value="UniProtKB-SubCell"/>
</dbReference>
<feature type="transmembrane region" description="Helical" evidence="10">
    <location>
        <begin position="279"/>
        <end position="303"/>
    </location>
</feature>
<keyword evidence="2" id="KW-0813">Transport</keyword>
<feature type="transmembrane region" description="Helical" evidence="10">
    <location>
        <begin position="393"/>
        <end position="414"/>
    </location>
</feature>
<feature type="transmembrane region" description="Helical" evidence="10">
    <location>
        <begin position="16"/>
        <end position="35"/>
    </location>
</feature>
<accession>A0A6P1M960</accession>
<gene>
    <name evidence="11" type="ORF">GT409_13600</name>
</gene>
<feature type="transmembrane region" description="Helical" evidence="10">
    <location>
        <begin position="97"/>
        <end position="118"/>
    </location>
</feature>
<keyword evidence="8 10" id="KW-0472">Membrane</keyword>
<dbReference type="KEGG" id="taer:GT409_13600"/>
<dbReference type="AlphaFoldDB" id="A0A6P1M960"/>
<feature type="transmembrane region" description="Helical" evidence="10">
    <location>
        <begin position="163"/>
        <end position="184"/>
    </location>
</feature>
<keyword evidence="6 10" id="KW-1133">Transmembrane helix</keyword>
<feature type="transmembrane region" description="Helical" evidence="10">
    <location>
        <begin position="240"/>
        <end position="267"/>
    </location>
</feature>
<dbReference type="GO" id="GO:0006811">
    <property type="term" value="P:monoatomic ion transport"/>
    <property type="evidence" value="ECO:0007669"/>
    <property type="project" value="UniProtKB-KW"/>
</dbReference>
<dbReference type="Proteomes" id="UP000464954">
    <property type="component" value="Chromosome"/>
</dbReference>
<evidence type="ECO:0000256" key="6">
    <source>
        <dbReference type="ARBA" id="ARBA00022989"/>
    </source>
</evidence>
<dbReference type="InterPro" id="IPR048279">
    <property type="entry name" value="MdtK-like"/>
</dbReference>
<evidence type="ECO:0000256" key="7">
    <source>
        <dbReference type="ARBA" id="ARBA00023065"/>
    </source>
</evidence>
<dbReference type="NCBIfam" id="TIGR00797">
    <property type="entry name" value="matE"/>
    <property type="match status" value="1"/>
</dbReference>
<dbReference type="GO" id="GO:0042910">
    <property type="term" value="F:xenobiotic transmembrane transporter activity"/>
    <property type="evidence" value="ECO:0007669"/>
    <property type="project" value="InterPro"/>
</dbReference>
<proteinExistence type="predicted"/>
<feature type="transmembrane region" description="Helical" evidence="10">
    <location>
        <begin position="196"/>
        <end position="219"/>
    </location>
</feature>
<keyword evidence="7" id="KW-0406">Ion transport</keyword>
<keyword evidence="12" id="KW-1185">Reference proteome</keyword>
<keyword evidence="4" id="KW-1003">Cell membrane</keyword>
<feature type="transmembrane region" description="Helical" evidence="10">
    <location>
        <begin position="420"/>
        <end position="441"/>
    </location>
</feature>
<dbReference type="PANTHER" id="PTHR43298">
    <property type="entry name" value="MULTIDRUG RESISTANCE PROTEIN NORM-RELATED"/>
    <property type="match status" value="1"/>
</dbReference>
<dbReference type="GO" id="GO:0015297">
    <property type="term" value="F:antiporter activity"/>
    <property type="evidence" value="ECO:0007669"/>
    <property type="project" value="UniProtKB-KW"/>
</dbReference>
<evidence type="ECO:0000256" key="9">
    <source>
        <dbReference type="ARBA" id="ARBA00031636"/>
    </source>
</evidence>
<keyword evidence="3" id="KW-0050">Antiport</keyword>
<reference evidence="11 12" key="1">
    <citation type="submission" date="2020-01" db="EMBL/GenBank/DDBJ databases">
        <title>Ponticoccus aerotolerans gen. nov., sp. nov., an anaerobic bacterium and proposal of Ponticoccusceae fam. nov., Ponticoccusles ord. nov. and Ponticoccuse classis nov. in the phylum Kiritimatiellaeota.</title>
        <authorList>
            <person name="Zhou L.Y."/>
            <person name="Du Z.J."/>
        </authorList>
    </citation>
    <scope>NUCLEOTIDE SEQUENCE [LARGE SCALE GENOMIC DNA]</scope>
    <source>
        <strain evidence="11 12">S-5007</strain>
    </source>
</reference>
<evidence type="ECO:0000256" key="1">
    <source>
        <dbReference type="ARBA" id="ARBA00004651"/>
    </source>
</evidence>
<feature type="transmembrane region" description="Helical" evidence="10">
    <location>
        <begin position="363"/>
        <end position="381"/>
    </location>
</feature>
<sequence length="469" mass="51617">MMKTNQEKISVSYRDLFQVALPLIITSASFTLLHFCDRMFLSWYSPVSIQAVVPAGILSFTLISFFMALCSIANSFVAQYYGAGDRENCSRSVAQSIFMACMSAPLIWLLIPVGIWMISASGHAPEVFEEEKVYLSILMIGGFNAPLTAATGSFYSGRGKTRIIMLVHLIGNSVNVVLNWFLIFGHGPFPELGIRGAALASLIAGFVAPSILLALYFSNKNNTSYFSRRTLRLDRKLFQRMLRFGLPSGVHMVLDVGSFSLFVLLLGRLGEVSFLASNIVLSVNMIAFMPSIGIGQAASVLVGQCMGRRDPAEAESAAWKAWKVGAVYTLITVTTFVLFPEFYIRMFARGEAVFGEVFSTARLLLLFAAAWGVMEATNAVLSGALRGAGDTHFVMWFHTTVAWGFFALGEATIVLVLKGSVYACWGWAIAYFALLALGWIWRMKTDRWKRIELIERTSSEVEQSGGVPV</sequence>
<name>A0A6P1M960_9BACT</name>
<evidence type="ECO:0000256" key="8">
    <source>
        <dbReference type="ARBA" id="ARBA00023136"/>
    </source>
</evidence>
<evidence type="ECO:0000256" key="4">
    <source>
        <dbReference type="ARBA" id="ARBA00022475"/>
    </source>
</evidence>
<dbReference type="PIRSF" id="PIRSF006603">
    <property type="entry name" value="DinF"/>
    <property type="match status" value="1"/>
</dbReference>
<evidence type="ECO:0000256" key="3">
    <source>
        <dbReference type="ARBA" id="ARBA00022449"/>
    </source>
</evidence>
<dbReference type="Pfam" id="PF01554">
    <property type="entry name" value="MatE"/>
    <property type="match status" value="2"/>
</dbReference>
<evidence type="ECO:0000313" key="11">
    <source>
        <dbReference type="EMBL" id="QHI70427.1"/>
    </source>
</evidence>
<dbReference type="CDD" id="cd13133">
    <property type="entry name" value="MATE_like_7"/>
    <property type="match status" value="1"/>
</dbReference>
<comment type="subcellular location">
    <subcellularLocation>
        <location evidence="1">Cell membrane</location>
        <topology evidence="1">Multi-pass membrane protein</topology>
    </subcellularLocation>
</comment>
<dbReference type="InterPro" id="IPR002528">
    <property type="entry name" value="MATE_fam"/>
</dbReference>
<evidence type="ECO:0000256" key="2">
    <source>
        <dbReference type="ARBA" id="ARBA00022448"/>
    </source>
</evidence>
<feature type="transmembrane region" description="Helical" evidence="10">
    <location>
        <begin position="55"/>
        <end position="77"/>
    </location>
</feature>